<dbReference type="EMBL" id="JACHLN010000001">
    <property type="protein sequence ID" value="MBB4837383.1"/>
    <property type="molecule type" value="Genomic_DNA"/>
</dbReference>
<accession>A0A7W7JXX8</accession>
<keyword evidence="4" id="KW-1185">Reference proteome</keyword>
<name>A0A7W7JXX8_9SPHN</name>
<dbReference type="CDD" id="cd04182">
    <property type="entry name" value="GT_2_like_f"/>
    <property type="match status" value="1"/>
</dbReference>
<protein>
    <submittedName>
        <fullName evidence="3">Molybdenum cofactor cytidylyltransferase</fullName>
        <ecNumber evidence="3">2.7.7.76</ecNumber>
    </submittedName>
</protein>
<dbReference type="GO" id="GO:0061602">
    <property type="term" value="F:molybdenum cofactor cytidylyltransferase activity"/>
    <property type="evidence" value="ECO:0007669"/>
    <property type="project" value="UniProtKB-EC"/>
</dbReference>
<evidence type="ECO:0000259" key="2">
    <source>
        <dbReference type="Pfam" id="PF12804"/>
    </source>
</evidence>
<feature type="domain" description="MobA-like NTP transferase" evidence="2">
    <location>
        <begin position="10"/>
        <end position="166"/>
    </location>
</feature>
<keyword evidence="1" id="KW-0460">Magnesium</keyword>
<dbReference type="PANTHER" id="PTHR43777">
    <property type="entry name" value="MOLYBDENUM COFACTOR CYTIDYLYLTRANSFERASE"/>
    <property type="match status" value="1"/>
</dbReference>
<gene>
    <name evidence="3" type="ORF">HNP52_000434</name>
</gene>
<evidence type="ECO:0000256" key="1">
    <source>
        <dbReference type="ARBA" id="ARBA00022842"/>
    </source>
</evidence>
<dbReference type="InterPro" id="IPR025877">
    <property type="entry name" value="MobA-like_NTP_Trfase"/>
</dbReference>
<dbReference type="SUPFAM" id="SSF53448">
    <property type="entry name" value="Nucleotide-diphospho-sugar transferases"/>
    <property type="match status" value="1"/>
</dbReference>
<organism evidence="3 4">
    <name type="scientific">Sphingomonas kyeonggiensis</name>
    <dbReference type="NCBI Taxonomy" id="1268553"/>
    <lineage>
        <taxon>Bacteria</taxon>
        <taxon>Pseudomonadati</taxon>
        <taxon>Pseudomonadota</taxon>
        <taxon>Alphaproteobacteria</taxon>
        <taxon>Sphingomonadales</taxon>
        <taxon>Sphingomonadaceae</taxon>
        <taxon>Sphingomonas</taxon>
    </lineage>
</organism>
<sequence>MLKPDQVALILLAAGRSRRFNDGDKLAEPFLDKPLAYHVVTALEPVHFCARIAVVSDTELDFAALGYDVVENPDPSLGQARSLCLGVARAKALGAEAVLVALADMPRVTAAHIRRMMDAADGPATIVASSDGTQPMPPALFGKDMFDTLLKLEGDQGARDLIRRGRHVIAPPAELVDIDTQEDLRELRELYGLRTDGLPELPPALVIRDEARRSD</sequence>
<dbReference type="InterPro" id="IPR029044">
    <property type="entry name" value="Nucleotide-diphossugar_trans"/>
</dbReference>
<keyword evidence="3" id="KW-0808">Transferase</keyword>
<dbReference type="AlphaFoldDB" id="A0A7W7JXX8"/>
<dbReference type="Gene3D" id="3.90.550.10">
    <property type="entry name" value="Spore Coat Polysaccharide Biosynthesis Protein SpsA, Chain A"/>
    <property type="match status" value="1"/>
</dbReference>
<reference evidence="3 4" key="1">
    <citation type="submission" date="2020-08" db="EMBL/GenBank/DDBJ databases">
        <title>Functional genomics of gut bacteria from endangered species of beetles.</title>
        <authorList>
            <person name="Carlos-Shanley C."/>
        </authorList>
    </citation>
    <scope>NUCLEOTIDE SEQUENCE [LARGE SCALE GENOMIC DNA]</scope>
    <source>
        <strain evidence="3 4">S00224</strain>
    </source>
</reference>
<proteinExistence type="predicted"/>
<comment type="caution">
    <text evidence="3">The sequence shown here is derived from an EMBL/GenBank/DDBJ whole genome shotgun (WGS) entry which is preliminary data.</text>
</comment>
<evidence type="ECO:0000313" key="4">
    <source>
        <dbReference type="Proteomes" id="UP000575241"/>
    </source>
</evidence>
<dbReference type="EC" id="2.7.7.76" evidence="3"/>
<dbReference type="Proteomes" id="UP000575241">
    <property type="component" value="Unassembled WGS sequence"/>
</dbReference>
<dbReference type="RefSeq" id="WP_184161847.1">
    <property type="nucleotide sequence ID" value="NZ_JACHLN010000001.1"/>
</dbReference>
<dbReference type="PANTHER" id="PTHR43777:SF1">
    <property type="entry name" value="MOLYBDENUM COFACTOR CYTIDYLYLTRANSFERASE"/>
    <property type="match status" value="1"/>
</dbReference>
<keyword evidence="3" id="KW-0548">Nucleotidyltransferase</keyword>
<dbReference type="Pfam" id="PF12804">
    <property type="entry name" value="NTP_transf_3"/>
    <property type="match status" value="1"/>
</dbReference>
<evidence type="ECO:0000313" key="3">
    <source>
        <dbReference type="EMBL" id="MBB4837383.1"/>
    </source>
</evidence>